<keyword evidence="3" id="KW-1185">Reference proteome</keyword>
<organism evidence="2 3">
    <name type="scientific">Mucor plumbeus</name>
    <dbReference type="NCBI Taxonomy" id="97098"/>
    <lineage>
        <taxon>Eukaryota</taxon>
        <taxon>Fungi</taxon>
        <taxon>Fungi incertae sedis</taxon>
        <taxon>Mucoromycota</taxon>
        <taxon>Mucoromycotina</taxon>
        <taxon>Mucoromycetes</taxon>
        <taxon>Mucorales</taxon>
        <taxon>Mucorineae</taxon>
        <taxon>Mucoraceae</taxon>
        <taxon>Mucor</taxon>
    </lineage>
</organism>
<gene>
    <name evidence="2" type="ORF">INT46_009549</name>
</gene>
<dbReference type="EMBL" id="JAEPRC010000471">
    <property type="protein sequence ID" value="KAG2196569.1"/>
    <property type="molecule type" value="Genomic_DNA"/>
</dbReference>
<evidence type="ECO:0000256" key="1">
    <source>
        <dbReference type="SAM" id="MobiDB-lite"/>
    </source>
</evidence>
<proteinExistence type="predicted"/>
<reference evidence="2" key="1">
    <citation type="submission" date="2020-12" db="EMBL/GenBank/DDBJ databases">
        <title>Metabolic potential, ecology and presence of endohyphal bacteria is reflected in genomic diversity of Mucoromycotina.</title>
        <authorList>
            <person name="Muszewska A."/>
            <person name="Okrasinska A."/>
            <person name="Steczkiewicz K."/>
            <person name="Drgas O."/>
            <person name="Orlowska M."/>
            <person name="Perlinska-Lenart U."/>
            <person name="Aleksandrzak-Piekarczyk T."/>
            <person name="Szatraj K."/>
            <person name="Zielenkiewicz U."/>
            <person name="Pilsyk S."/>
            <person name="Malc E."/>
            <person name="Mieczkowski P."/>
            <person name="Kruszewska J.S."/>
            <person name="Biernat P."/>
            <person name="Pawlowska J."/>
        </authorList>
    </citation>
    <scope>NUCLEOTIDE SEQUENCE</scope>
    <source>
        <strain evidence="2">CBS 226.32</strain>
    </source>
</reference>
<dbReference type="OrthoDB" id="2426083at2759"/>
<dbReference type="Gene3D" id="3.60.10.10">
    <property type="entry name" value="Endonuclease/exonuclease/phosphatase"/>
    <property type="match status" value="1"/>
</dbReference>
<feature type="compositionally biased region" description="Basic and acidic residues" evidence="1">
    <location>
        <begin position="248"/>
        <end position="257"/>
    </location>
</feature>
<protein>
    <recommendedName>
        <fullName evidence="4">Endonuclease/exonuclease/phosphatase domain-containing protein</fullName>
    </recommendedName>
</protein>
<dbReference type="Proteomes" id="UP000650833">
    <property type="component" value="Unassembled WGS sequence"/>
</dbReference>
<feature type="compositionally biased region" description="Polar residues" evidence="1">
    <location>
        <begin position="260"/>
        <end position="276"/>
    </location>
</feature>
<sequence>MREQHPNSLGMKPRNIGKNKRKAVELSFSTEKECREALLKEFVVEGKDIEVSKTLTSTPQVIWVRITKISLDDEGALMESLVKTFEKYGDILNIGLTKVQLIGYEGTTLHLVWSNMKPICSGYHSDDHIRYQDSNDNGDINRAKSSGMEVNLLDALKGGNPNAKFTSNNTFKMLAVSLEKQNEVTINVGGKNMEGIVTESTKGAEAEVNEENTEIGTREEVVVSESNEENVEPNINEDDNIEVQTSQDGEKQTEHAKKNVASTSRAPRLLRSSQFSDTANRSFNSITSKAQLKPSKINISKRHLNDCISSGLVEPTTPQKKASNDSRVINDMKDIYVSSSANCRSLYKQSLQSTTDNLIAMLKNKKLNILLCQETNIPNHSFEKITNNMEIKFKYHQAIWTEHCSIINFNDAINLEKIKISTDGRAILSKLTFIENPMTPFYIMNLYAHSGHVQRQERNNLLKDIVDILLSMPKILPHLVMAGDFNYSFDSGSRHRSRIRKSKEFVPFMVGYMKDCMNQEEEELLVFREGALSKDEWWRSFPLHGSKMMGYKGAELRNYIINNQRMKWFDNSSTGYLKYLGYPLCLHNQQGDTFVDNISEKSQVIVNFYKERKISVYGRATVINTMILSKFWRVLRLTTLPKVVISRLNLIIYQYIFDDRRIQVKKGVFYLLKNEGGLGPLNISVQQNILQFKYINALLSVSGTPNPVPNHLYSLMVFALQNGCDTSYHEVPLLFPESRYKSSFTGLYSFYNIFEAIDSCIQQRKPDAEKVKISSSILLLLPFITICNKEQFNNESININIATNKQSKIYDFLQYTPLTKSINYRPRQECKNPEVLSKINRLERE</sequence>
<evidence type="ECO:0000313" key="2">
    <source>
        <dbReference type="EMBL" id="KAG2196569.1"/>
    </source>
</evidence>
<dbReference type="SUPFAM" id="SSF56219">
    <property type="entry name" value="DNase I-like"/>
    <property type="match status" value="1"/>
</dbReference>
<dbReference type="AlphaFoldDB" id="A0A8H7UZY3"/>
<feature type="compositionally biased region" description="Acidic residues" evidence="1">
    <location>
        <begin position="226"/>
        <end position="241"/>
    </location>
</feature>
<comment type="caution">
    <text evidence="2">The sequence shown here is derived from an EMBL/GenBank/DDBJ whole genome shotgun (WGS) entry which is preliminary data.</text>
</comment>
<name>A0A8H7UZY3_9FUNG</name>
<evidence type="ECO:0008006" key="4">
    <source>
        <dbReference type="Google" id="ProtNLM"/>
    </source>
</evidence>
<feature type="region of interest" description="Disordered" evidence="1">
    <location>
        <begin position="200"/>
        <end position="276"/>
    </location>
</feature>
<evidence type="ECO:0000313" key="3">
    <source>
        <dbReference type="Proteomes" id="UP000650833"/>
    </source>
</evidence>
<dbReference type="InterPro" id="IPR036691">
    <property type="entry name" value="Endo/exonu/phosph_ase_sf"/>
</dbReference>
<accession>A0A8H7UZY3</accession>